<gene>
    <name evidence="2" type="primary">neuC</name>
    <name evidence="2" type="ORF">JZL65_13645</name>
</gene>
<reference evidence="2" key="1">
    <citation type="submission" date="2021-02" db="EMBL/GenBank/DDBJ databases">
        <title>Comparative genomics of Ferrovum myxofaciens strains, predominant extremophile bacteria forming large biofilm stalactites in acid mine ecosystems.</title>
        <authorList>
            <person name="Burkartova K."/>
            <person name="Ridl J."/>
            <person name="Pajer P."/>
            <person name="Falteisek L."/>
        </authorList>
    </citation>
    <scope>NUCLEOTIDE SEQUENCE</scope>
    <source>
        <strain evidence="2">MI1III</strain>
    </source>
</reference>
<dbReference type="NCBIfam" id="TIGR03568">
    <property type="entry name" value="NeuC_NnaA"/>
    <property type="match status" value="1"/>
</dbReference>
<feature type="domain" description="UDP-N-acetylglucosamine 2-epimerase" evidence="1">
    <location>
        <begin position="26"/>
        <end position="373"/>
    </location>
</feature>
<dbReference type="AlphaFoldDB" id="A0A9E6SXS2"/>
<dbReference type="InterPro" id="IPR029767">
    <property type="entry name" value="WecB-like"/>
</dbReference>
<evidence type="ECO:0000313" key="3">
    <source>
        <dbReference type="Proteomes" id="UP000683551"/>
    </source>
</evidence>
<proteinExistence type="predicted"/>
<dbReference type="Proteomes" id="UP000683551">
    <property type="component" value="Chromosome"/>
</dbReference>
<dbReference type="EC" id="3.2.1.183" evidence="2"/>
<dbReference type="InterPro" id="IPR003331">
    <property type="entry name" value="UDP_GlcNAc_Epimerase_2_dom"/>
</dbReference>
<evidence type="ECO:0000259" key="1">
    <source>
        <dbReference type="Pfam" id="PF02350"/>
    </source>
</evidence>
<protein>
    <submittedName>
        <fullName evidence="2">UDP-N-acetylglucosamine 2-epimerase (Hydrolyzing)</fullName>
        <ecNumber evidence="2">3.2.1.183</ecNumber>
    </submittedName>
</protein>
<evidence type="ECO:0000313" key="2">
    <source>
        <dbReference type="EMBL" id="QWY77480.1"/>
    </source>
</evidence>
<name>A0A9E6SXS2_9PROT</name>
<organism evidence="2 3">
    <name type="scientific">Ferrovum myxofaciens</name>
    <dbReference type="NCBI Taxonomy" id="416213"/>
    <lineage>
        <taxon>Bacteria</taxon>
        <taxon>Pseudomonadati</taxon>
        <taxon>Pseudomonadota</taxon>
        <taxon>Betaproteobacteria</taxon>
        <taxon>Ferrovales</taxon>
        <taxon>Ferrovaceae</taxon>
        <taxon>Ferrovum</taxon>
    </lineage>
</organism>
<dbReference type="PANTHER" id="PTHR43174">
    <property type="entry name" value="UDP-N-ACETYLGLUCOSAMINE 2-EPIMERASE"/>
    <property type="match status" value="1"/>
</dbReference>
<keyword evidence="2" id="KW-0326">Glycosidase</keyword>
<dbReference type="Pfam" id="PF02350">
    <property type="entry name" value="Epimerase_2"/>
    <property type="match status" value="1"/>
</dbReference>
<dbReference type="GO" id="GO:0004553">
    <property type="term" value="F:hydrolase activity, hydrolyzing O-glycosyl compounds"/>
    <property type="evidence" value="ECO:0007669"/>
    <property type="project" value="InterPro"/>
</dbReference>
<keyword evidence="2" id="KW-0378">Hydrolase</keyword>
<dbReference type="GO" id="GO:0006047">
    <property type="term" value="P:UDP-N-acetylglucosamine metabolic process"/>
    <property type="evidence" value="ECO:0007669"/>
    <property type="project" value="InterPro"/>
</dbReference>
<dbReference type="EMBL" id="CP071137">
    <property type="protein sequence ID" value="QWY77480.1"/>
    <property type="molecule type" value="Genomic_DNA"/>
</dbReference>
<sequence>MMSIPRKILVAITARPSYSRIRSTLQALNQQENVELHCLCSGSALSDRHGRVADLIREDGFHVAAEGETLVPGNDPGRMAETTAQTILFTTRHLEIARPDWVITIADRYETLGTAVATSYLGIPLIHVQGGEITGNIDERVRHAVTKLSDIHLVANAQAAARLMRMGEHPDSIYVTGCPSIDLAREACQISLDDLALALVGQEGLDHFNLEGEFIMVLQHADTTEHESSYRHMMMTLQVVSASGLPFVVFNPNSDAGSEATSRAVTDFRRDHPLAPMGMIANLEGRLFLRLLRQARCLIGNSSVGIRECAFLGTPVVNLGDRQNGRERASNVRDSPWKPQAMAQALTYQLQQSYAGSQIYGSGHSGELMADIVAHLALPRKKRFHDPA</sequence>
<dbReference type="Gene3D" id="3.40.50.2000">
    <property type="entry name" value="Glycogen Phosphorylase B"/>
    <property type="match status" value="2"/>
</dbReference>
<dbReference type="RefSeq" id="WP_273144747.1">
    <property type="nucleotide sequence ID" value="NZ_CP053675.1"/>
</dbReference>
<accession>A0A9E6SXS2</accession>
<dbReference type="PANTHER" id="PTHR43174:SF3">
    <property type="entry name" value="UDP-N-ACETYLGLUCOSAMINE 2-EPIMERASE"/>
    <property type="match status" value="1"/>
</dbReference>
<dbReference type="InterPro" id="IPR020004">
    <property type="entry name" value="UDP-GlcNAc_Epase"/>
</dbReference>
<dbReference type="SUPFAM" id="SSF53756">
    <property type="entry name" value="UDP-Glycosyltransferase/glycogen phosphorylase"/>
    <property type="match status" value="1"/>
</dbReference>